<dbReference type="CDD" id="cd18140">
    <property type="entry name" value="HLD_clamp_RFC"/>
    <property type="match status" value="1"/>
</dbReference>
<keyword evidence="7" id="KW-0812">Transmembrane</keyword>
<feature type="domain" description="Replication factor C C-terminal" evidence="8">
    <location>
        <begin position="70"/>
        <end position="132"/>
    </location>
</feature>
<dbReference type="FunFam" id="1.20.272.10:FF:000004">
    <property type="entry name" value="Replication factor C subunit 5"/>
    <property type="match status" value="1"/>
</dbReference>
<dbReference type="GO" id="GO:0003677">
    <property type="term" value="F:DNA binding"/>
    <property type="evidence" value="ECO:0007669"/>
    <property type="project" value="InterPro"/>
</dbReference>
<protein>
    <recommendedName>
        <fullName evidence="8">Replication factor C C-terminal domain-containing protein</fullName>
    </recommendedName>
</protein>
<sequence>MMPRVQHVIEQEKVEVTEDGMQALVTLAKGDMRKALNILQIFENIGEFFFLICILSFIHIVPLSFLLDTHKLKTVKGLALQDVVTEVHTYVHRIEFPKNVRIHLLEKMADIIEHRIAAGTSEKIQLGSLVAAFQIARDMVMDES</sequence>
<comment type="caution">
    <text evidence="9">The sequence shown here is derived from an EMBL/GenBank/DDBJ whole genome shotgun (WGS) entry which is preliminary data.</text>
</comment>
<dbReference type="AlphaFoldDB" id="A0A2G8LFJ3"/>
<dbReference type="Gene3D" id="1.10.8.60">
    <property type="match status" value="1"/>
</dbReference>
<dbReference type="GO" id="GO:0006260">
    <property type="term" value="P:DNA replication"/>
    <property type="evidence" value="ECO:0007669"/>
    <property type="project" value="UniProtKB-KW"/>
</dbReference>
<keyword evidence="5" id="KW-0067">ATP-binding</keyword>
<dbReference type="InterPro" id="IPR047854">
    <property type="entry name" value="RFC_lid"/>
</dbReference>
<name>A0A2G8LFJ3_STIJA</name>
<evidence type="ECO:0000259" key="8">
    <source>
        <dbReference type="Pfam" id="PF08542"/>
    </source>
</evidence>
<evidence type="ECO:0000313" key="10">
    <source>
        <dbReference type="Proteomes" id="UP000230750"/>
    </source>
</evidence>
<keyword evidence="7" id="KW-1133">Transmembrane helix</keyword>
<dbReference type="Pfam" id="PF08542">
    <property type="entry name" value="Rep_fac_C"/>
    <property type="match status" value="1"/>
</dbReference>
<dbReference type="InterPro" id="IPR013748">
    <property type="entry name" value="Rep_factorC_C"/>
</dbReference>
<dbReference type="InterPro" id="IPR008921">
    <property type="entry name" value="DNA_pol3_clamp-load_cplx_C"/>
</dbReference>
<reference evidence="9 10" key="1">
    <citation type="journal article" date="2017" name="PLoS Biol.">
        <title>The sea cucumber genome provides insights into morphological evolution and visceral regeneration.</title>
        <authorList>
            <person name="Zhang X."/>
            <person name="Sun L."/>
            <person name="Yuan J."/>
            <person name="Sun Y."/>
            <person name="Gao Y."/>
            <person name="Zhang L."/>
            <person name="Li S."/>
            <person name="Dai H."/>
            <person name="Hamel J.F."/>
            <person name="Liu C."/>
            <person name="Yu Y."/>
            <person name="Liu S."/>
            <person name="Lin W."/>
            <person name="Guo K."/>
            <person name="Jin S."/>
            <person name="Xu P."/>
            <person name="Storey K.B."/>
            <person name="Huan P."/>
            <person name="Zhang T."/>
            <person name="Zhou Y."/>
            <person name="Zhang J."/>
            <person name="Lin C."/>
            <person name="Li X."/>
            <person name="Xing L."/>
            <person name="Huo D."/>
            <person name="Sun M."/>
            <person name="Wang L."/>
            <person name="Mercier A."/>
            <person name="Li F."/>
            <person name="Yang H."/>
            <person name="Xiang J."/>
        </authorList>
    </citation>
    <scope>NUCLEOTIDE SEQUENCE [LARGE SCALE GENOMIC DNA]</scope>
    <source>
        <strain evidence="9">Shaxun</strain>
        <tissue evidence="9">Muscle</tissue>
    </source>
</reference>
<gene>
    <name evidence="9" type="ORF">BSL78_04107</name>
</gene>
<comment type="subcellular location">
    <subcellularLocation>
        <location evidence="1">Nucleus</location>
    </subcellularLocation>
</comment>
<dbReference type="OrthoDB" id="10254700at2759"/>
<evidence type="ECO:0000256" key="2">
    <source>
        <dbReference type="ARBA" id="ARBA00005378"/>
    </source>
</evidence>
<evidence type="ECO:0000256" key="4">
    <source>
        <dbReference type="ARBA" id="ARBA00022741"/>
    </source>
</evidence>
<dbReference type="STRING" id="307972.A0A2G8LFJ3"/>
<keyword evidence="7" id="KW-0472">Membrane</keyword>
<proteinExistence type="inferred from homology"/>
<dbReference type="Proteomes" id="UP000230750">
    <property type="component" value="Unassembled WGS sequence"/>
</dbReference>
<dbReference type="GO" id="GO:0005524">
    <property type="term" value="F:ATP binding"/>
    <property type="evidence" value="ECO:0007669"/>
    <property type="project" value="UniProtKB-KW"/>
</dbReference>
<evidence type="ECO:0000256" key="6">
    <source>
        <dbReference type="ARBA" id="ARBA00023242"/>
    </source>
</evidence>
<keyword evidence="6" id="KW-0539">Nucleus</keyword>
<organism evidence="9 10">
    <name type="scientific">Stichopus japonicus</name>
    <name type="common">Sea cucumber</name>
    <dbReference type="NCBI Taxonomy" id="307972"/>
    <lineage>
        <taxon>Eukaryota</taxon>
        <taxon>Metazoa</taxon>
        <taxon>Echinodermata</taxon>
        <taxon>Eleutherozoa</taxon>
        <taxon>Echinozoa</taxon>
        <taxon>Holothuroidea</taxon>
        <taxon>Aspidochirotacea</taxon>
        <taxon>Aspidochirotida</taxon>
        <taxon>Stichopodidae</taxon>
        <taxon>Apostichopus</taxon>
    </lineage>
</organism>
<evidence type="ECO:0000256" key="3">
    <source>
        <dbReference type="ARBA" id="ARBA00022705"/>
    </source>
</evidence>
<evidence type="ECO:0000256" key="7">
    <source>
        <dbReference type="SAM" id="Phobius"/>
    </source>
</evidence>
<accession>A0A2G8LFJ3</accession>
<dbReference type="SUPFAM" id="SSF48019">
    <property type="entry name" value="post-AAA+ oligomerization domain-like"/>
    <property type="match status" value="1"/>
</dbReference>
<comment type="similarity">
    <text evidence="2">Belongs to the activator 1 small subunits family.</text>
</comment>
<dbReference type="Gene3D" id="1.20.272.10">
    <property type="match status" value="1"/>
</dbReference>
<dbReference type="EMBL" id="MRZV01000096">
    <property type="protein sequence ID" value="PIK59007.1"/>
    <property type="molecule type" value="Genomic_DNA"/>
</dbReference>
<feature type="transmembrane region" description="Helical" evidence="7">
    <location>
        <begin position="48"/>
        <end position="67"/>
    </location>
</feature>
<evidence type="ECO:0000256" key="5">
    <source>
        <dbReference type="ARBA" id="ARBA00022840"/>
    </source>
</evidence>
<evidence type="ECO:0000256" key="1">
    <source>
        <dbReference type="ARBA" id="ARBA00004123"/>
    </source>
</evidence>
<keyword evidence="10" id="KW-1185">Reference proteome</keyword>
<dbReference type="GO" id="GO:0005634">
    <property type="term" value="C:nucleus"/>
    <property type="evidence" value="ECO:0007669"/>
    <property type="project" value="UniProtKB-SubCell"/>
</dbReference>
<evidence type="ECO:0000313" key="9">
    <source>
        <dbReference type="EMBL" id="PIK59007.1"/>
    </source>
</evidence>
<keyword evidence="4" id="KW-0547">Nucleotide-binding</keyword>
<keyword evidence="3" id="KW-0235">DNA replication</keyword>